<keyword evidence="6" id="KW-0472">Membrane</keyword>
<keyword evidence="6" id="KW-1133">Transmembrane helix</keyword>
<gene>
    <name evidence="8" type="ORF">A3J66_00170</name>
</gene>
<dbReference type="SUPFAM" id="SSF52833">
    <property type="entry name" value="Thioredoxin-like"/>
    <property type="match status" value="1"/>
</dbReference>
<evidence type="ECO:0000256" key="2">
    <source>
        <dbReference type="ARBA" id="ARBA00022729"/>
    </source>
</evidence>
<feature type="transmembrane region" description="Helical" evidence="6">
    <location>
        <begin position="21"/>
        <end position="46"/>
    </location>
</feature>
<name>A0A1F6LZG5_9BACT</name>
<keyword evidence="2" id="KW-0732">Signal</keyword>
<evidence type="ECO:0000313" key="9">
    <source>
        <dbReference type="Proteomes" id="UP000176282"/>
    </source>
</evidence>
<dbReference type="Gene3D" id="3.40.30.10">
    <property type="entry name" value="Glutaredoxin"/>
    <property type="match status" value="1"/>
</dbReference>
<proteinExistence type="inferred from homology"/>
<comment type="caution">
    <text evidence="8">The sequence shown here is derived from an EMBL/GenBank/DDBJ whole genome shotgun (WGS) entry which is preliminary data.</text>
</comment>
<dbReference type="AlphaFoldDB" id="A0A1F6LZG5"/>
<dbReference type="PANTHER" id="PTHR13887:SF14">
    <property type="entry name" value="DISULFIDE BOND FORMATION PROTEIN D"/>
    <property type="match status" value="1"/>
</dbReference>
<keyword evidence="6" id="KW-0812">Transmembrane</keyword>
<dbReference type="PROSITE" id="PS51352">
    <property type="entry name" value="THIOREDOXIN_2"/>
    <property type="match status" value="1"/>
</dbReference>
<comment type="similarity">
    <text evidence="1">Belongs to the thioredoxin family. DsbA subfamily.</text>
</comment>
<evidence type="ECO:0000313" key="8">
    <source>
        <dbReference type="EMBL" id="OGH64728.1"/>
    </source>
</evidence>
<dbReference type="InterPro" id="IPR036249">
    <property type="entry name" value="Thioredoxin-like_sf"/>
</dbReference>
<keyword evidence="3" id="KW-0560">Oxidoreductase</keyword>
<evidence type="ECO:0000256" key="3">
    <source>
        <dbReference type="ARBA" id="ARBA00023002"/>
    </source>
</evidence>
<dbReference type="EMBL" id="MFQB01000054">
    <property type="protein sequence ID" value="OGH64728.1"/>
    <property type="molecule type" value="Genomic_DNA"/>
</dbReference>
<reference evidence="8 9" key="1">
    <citation type="journal article" date="2016" name="Nat. Commun.">
        <title>Thousands of microbial genomes shed light on interconnected biogeochemical processes in an aquifer system.</title>
        <authorList>
            <person name="Anantharaman K."/>
            <person name="Brown C.T."/>
            <person name="Hug L.A."/>
            <person name="Sharon I."/>
            <person name="Castelle C.J."/>
            <person name="Probst A.J."/>
            <person name="Thomas B.C."/>
            <person name="Singh A."/>
            <person name="Wilkins M.J."/>
            <person name="Karaoz U."/>
            <person name="Brodie E.L."/>
            <person name="Williams K.H."/>
            <person name="Hubbard S.S."/>
            <person name="Banfield J.F."/>
        </authorList>
    </citation>
    <scope>NUCLEOTIDE SEQUENCE [LARGE SCALE GENOMIC DNA]</scope>
</reference>
<evidence type="ECO:0000256" key="5">
    <source>
        <dbReference type="ARBA" id="ARBA00023284"/>
    </source>
</evidence>
<sequence length="256" mass="27377">MDERKQGSFQESLAKLPAKTLFLGGIASGVLVLCTVGFFIMLGIFLGGNSGTLKTGGGAGVVADPSDPTLPDDANIELTVTDDDWYRGGKNADVTIVEFSDLECPFCKTFHPTMQQVVDEYGDKVKWVYRHFPLTSIHSKAQKEAEAAECAGELGGNTGFWSYIDRVYEVTPSNNGLDLAKLPEIAQEIGLNKQKFETCLNSGKYAKKVQADAQSGVAAGARGTPYSVIIAGDQKIPLSGAMPFAQIKSAIDSLLQ</sequence>
<protein>
    <recommendedName>
        <fullName evidence="7">Thioredoxin domain-containing protein</fullName>
    </recommendedName>
</protein>
<dbReference type="PANTHER" id="PTHR13887">
    <property type="entry name" value="GLUTATHIONE S-TRANSFERASE KAPPA"/>
    <property type="match status" value="1"/>
</dbReference>
<evidence type="ECO:0000256" key="4">
    <source>
        <dbReference type="ARBA" id="ARBA00023157"/>
    </source>
</evidence>
<evidence type="ECO:0000256" key="6">
    <source>
        <dbReference type="SAM" id="Phobius"/>
    </source>
</evidence>
<dbReference type="Pfam" id="PF13462">
    <property type="entry name" value="Thioredoxin_4"/>
    <property type="match status" value="1"/>
</dbReference>
<keyword evidence="5" id="KW-0676">Redox-active center</keyword>
<dbReference type="GO" id="GO:0016491">
    <property type="term" value="F:oxidoreductase activity"/>
    <property type="evidence" value="ECO:0007669"/>
    <property type="project" value="UniProtKB-KW"/>
</dbReference>
<evidence type="ECO:0000259" key="7">
    <source>
        <dbReference type="PROSITE" id="PS51352"/>
    </source>
</evidence>
<dbReference type="STRING" id="1798680.A3J66_00170"/>
<organism evidence="8 9">
    <name type="scientific">Candidatus Magasanikbacteria bacterium RIFCSPHIGHO2_02_FULL_47_14</name>
    <dbReference type="NCBI Taxonomy" id="1798680"/>
    <lineage>
        <taxon>Bacteria</taxon>
        <taxon>Candidatus Magasanikiibacteriota</taxon>
    </lineage>
</organism>
<feature type="domain" description="Thioredoxin" evidence="7">
    <location>
        <begin position="59"/>
        <end position="256"/>
    </location>
</feature>
<keyword evidence="4" id="KW-1015">Disulfide bond</keyword>
<evidence type="ECO:0000256" key="1">
    <source>
        <dbReference type="ARBA" id="ARBA00005791"/>
    </source>
</evidence>
<dbReference type="InterPro" id="IPR013766">
    <property type="entry name" value="Thioredoxin_domain"/>
</dbReference>
<accession>A0A1F6LZG5</accession>
<dbReference type="InterPro" id="IPR012336">
    <property type="entry name" value="Thioredoxin-like_fold"/>
</dbReference>
<dbReference type="Proteomes" id="UP000176282">
    <property type="component" value="Unassembled WGS sequence"/>
</dbReference>